<dbReference type="RefSeq" id="XP_005095165.1">
    <property type="nucleotide sequence ID" value="XM_005095108.3"/>
</dbReference>
<evidence type="ECO:0000313" key="11">
    <source>
        <dbReference type="Proteomes" id="UP000694888"/>
    </source>
</evidence>
<dbReference type="Gene3D" id="3.40.50.300">
    <property type="entry name" value="P-loop containing nucleotide triphosphate hydrolases"/>
    <property type="match status" value="1"/>
</dbReference>
<evidence type="ECO:0000256" key="1">
    <source>
        <dbReference type="ARBA" id="ARBA00004167"/>
    </source>
</evidence>
<feature type="domain" description="Torsin-1A C-terminal" evidence="10">
    <location>
        <begin position="471"/>
        <end position="527"/>
    </location>
</feature>
<sequence length="535" mass="59975">MEPMDFDSEEPVYRHSSYRQASLSPPLPSVNRESDASDMDVDSNSPVQDSAHRQMSPRWSASLEHVSRAVSAVMSMSVGGKEPTDDNGGRMASKECEVSQATQRSHSWEPAATVVRGVVAFRKNKKTGYGIPDDDPTFSHFPGYVRDVQNERSLRQRSGNVLATPEASATPLNTKTAGQMSHPRGPPRKKLRVGSNETDVGQKSSKCTCKSVSLWTIFLFIIVCLIFYIHDWQDKRCKASKLFDKRSLEIDLESYVFGQEVASRMVTTELETYFHQLNTPSTSEEYSVSSKRASYGKNNVDLCKPLVMSFHGGTGVGKNFMSRIMSENLKRSKVMQFVIPHLFPHKVYNEIYSKQIQQWIMGNVTECKVSIFVIDEMDKAPPGVVSGIGQAVHSLSKPCHLAAPVIVLLLSNANAVEINRRFLSLRHAHPSSLIREKISDSKFMDIFKSESEWYFTLASSTIDVFVPFLPLEKSHVIQCIRRDLVAKGFSSNSDAVEKILRELSYSTFGDLHLSTTGCKRVQDKVDYVMMQVNSK</sequence>
<dbReference type="Proteomes" id="UP000694888">
    <property type="component" value="Unplaced"/>
</dbReference>
<evidence type="ECO:0000256" key="3">
    <source>
        <dbReference type="ARBA" id="ARBA00022692"/>
    </source>
</evidence>
<evidence type="ECO:0000256" key="5">
    <source>
        <dbReference type="ARBA" id="ARBA00022840"/>
    </source>
</evidence>
<evidence type="ECO:0000256" key="2">
    <source>
        <dbReference type="ARBA" id="ARBA00006235"/>
    </source>
</evidence>
<name>A0ABM1VQV0_APLCA</name>
<protein>
    <submittedName>
        <fullName evidence="12 13">Torsin-1A</fullName>
    </submittedName>
</protein>
<feature type="transmembrane region" description="Helical" evidence="9">
    <location>
        <begin position="212"/>
        <end position="229"/>
    </location>
</feature>
<comment type="similarity">
    <text evidence="2">Belongs to the ClpA/ClpB family. Torsin subfamily.</text>
</comment>
<dbReference type="PANTHER" id="PTHR10760:SF1">
    <property type="entry name" value="TORSIN-4A"/>
    <property type="match status" value="1"/>
</dbReference>
<evidence type="ECO:0000256" key="4">
    <source>
        <dbReference type="ARBA" id="ARBA00022741"/>
    </source>
</evidence>
<evidence type="ECO:0000313" key="12">
    <source>
        <dbReference type="RefSeq" id="XP_005095165.1"/>
    </source>
</evidence>
<gene>
    <name evidence="12 13" type="primary">LOC101858771</name>
</gene>
<dbReference type="InterPro" id="IPR049337">
    <property type="entry name" value="TOR1A_C"/>
</dbReference>
<dbReference type="GeneID" id="101858771"/>
<evidence type="ECO:0000256" key="8">
    <source>
        <dbReference type="SAM" id="MobiDB-lite"/>
    </source>
</evidence>
<keyword evidence="4" id="KW-0547">Nucleotide-binding</keyword>
<evidence type="ECO:0000259" key="10">
    <source>
        <dbReference type="Pfam" id="PF21376"/>
    </source>
</evidence>
<feature type="region of interest" description="Disordered" evidence="8">
    <location>
        <begin position="155"/>
        <end position="197"/>
    </location>
</feature>
<evidence type="ECO:0000256" key="6">
    <source>
        <dbReference type="ARBA" id="ARBA00022989"/>
    </source>
</evidence>
<proteinExistence type="inferred from homology"/>
<evidence type="ECO:0000256" key="7">
    <source>
        <dbReference type="ARBA" id="ARBA00023136"/>
    </source>
</evidence>
<keyword evidence="5" id="KW-0067">ATP-binding</keyword>
<keyword evidence="6 9" id="KW-1133">Transmembrane helix</keyword>
<dbReference type="InterPro" id="IPR010448">
    <property type="entry name" value="Torsin"/>
</dbReference>
<comment type="subcellular location">
    <subcellularLocation>
        <location evidence="1">Membrane</location>
        <topology evidence="1">Single-pass membrane protein</topology>
    </subcellularLocation>
</comment>
<feature type="compositionally biased region" description="Polar residues" evidence="8">
    <location>
        <begin position="170"/>
        <end position="179"/>
    </location>
</feature>
<dbReference type="InterPro" id="IPR027417">
    <property type="entry name" value="P-loop_NTPase"/>
</dbReference>
<dbReference type="Pfam" id="PF06309">
    <property type="entry name" value="Torsin"/>
    <property type="match status" value="1"/>
</dbReference>
<keyword evidence="7 9" id="KW-0472">Membrane</keyword>
<evidence type="ECO:0000313" key="13">
    <source>
        <dbReference type="RefSeq" id="XP_035824792.1"/>
    </source>
</evidence>
<keyword evidence="3 9" id="KW-0812">Transmembrane</keyword>
<evidence type="ECO:0000256" key="9">
    <source>
        <dbReference type="SAM" id="Phobius"/>
    </source>
</evidence>
<accession>A0ABM1VQV0</accession>
<dbReference type="PANTHER" id="PTHR10760">
    <property type="entry name" value="TORSIN"/>
    <property type="match status" value="1"/>
</dbReference>
<keyword evidence="11" id="KW-1185">Reference proteome</keyword>
<reference evidence="12 13" key="1">
    <citation type="submission" date="2025-05" db="UniProtKB">
        <authorList>
            <consortium name="RefSeq"/>
        </authorList>
    </citation>
    <scope>IDENTIFICATION</scope>
</reference>
<feature type="compositionally biased region" description="Acidic residues" evidence="8">
    <location>
        <begin position="1"/>
        <end position="10"/>
    </location>
</feature>
<dbReference type="SUPFAM" id="SSF52540">
    <property type="entry name" value="P-loop containing nucleoside triphosphate hydrolases"/>
    <property type="match status" value="1"/>
</dbReference>
<organism evidence="11 13">
    <name type="scientific">Aplysia californica</name>
    <name type="common">California sea hare</name>
    <dbReference type="NCBI Taxonomy" id="6500"/>
    <lineage>
        <taxon>Eukaryota</taxon>
        <taxon>Metazoa</taxon>
        <taxon>Spiralia</taxon>
        <taxon>Lophotrochozoa</taxon>
        <taxon>Mollusca</taxon>
        <taxon>Gastropoda</taxon>
        <taxon>Heterobranchia</taxon>
        <taxon>Euthyneura</taxon>
        <taxon>Tectipleura</taxon>
        <taxon>Aplysiida</taxon>
        <taxon>Aplysioidea</taxon>
        <taxon>Aplysiidae</taxon>
        <taxon>Aplysia</taxon>
    </lineage>
</organism>
<dbReference type="RefSeq" id="XP_035824792.1">
    <property type="nucleotide sequence ID" value="XM_035968899.1"/>
</dbReference>
<feature type="region of interest" description="Disordered" evidence="8">
    <location>
        <begin position="1"/>
        <end position="58"/>
    </location>
</feature>
<dbReference type="Pfam" id="PF21376">
    <property type="entry name" value="TOR1A_C"/>
    <property type="match status" value="1"/>
</dbReference>